<keyword evidence="5" id="KW-1185">Reference proteome</keyword>
<dbReference type="Gene3D" id="1.25.40.10">
    <property type="entry name" value="Tetratricopeptide repeat domain"/>
    <property type="match status" value="1"/>
</dbReference>
<evidence type="ECO:0000256" key="2">
    <source>
        <dbReference type="ARBA" id="ARBA00022803"/>
    </source>
</evidence>
<dbReference type="PROSITE" id="PS50005">
    <property type="entry name" value="TPR"/>
    <property type="match status" value="2"/>
</dbReference>
<dbReference type="PANTHER" id="PTHR44858:SF1">
    <property type="entry name" value="UDP-N-ACETYLGLUCOSAMINE--PEPTIDE N-ACETYLGLUCOSAMINYLTRANSFERASE SPINDLY-RELATED"/>
    <property type="match status" value="1"/>
</dbReference>
<dbReference type="InterPro" id="IPR050498">
    <property type="entry name" value="Ycf3"/>
</dbReference>
<evidence type="ECO:0000256" key="1">
    <source>
        <dbReference type="ARBA" id="ARBA00022737"/>
    </source>
</evidence>
<evidence type="ECO:0000256" key="3">
    <source>
        <dbReference type="PROSITE-ProRule" id="PRU00339"/>
    </source>
</evidence>
<feature type="repeat" description="TPR" evidence="3">
    <location>
        <begin position="113"/>
        <end position="146"/>
    </location>
</feature>
<gene>
    <name evidence="4" type="ORF">AACH00_11490</name>
</gene>
<reference evidence="4 5" key="1">
    <citation type="submission" date="2024-04" db="EMBL/GenBank/DDBJ databases">
        <title>Novel species of the genus Ideonella isolated from streams.</title>
        <authorList>
            <person name="Lu H."/>
        </authorList>
    </citation>
    <scope>NUCLEOTIDE SEQUENCE [LARGE SCALE GENOMIC DNA]</scope>
    <source>
        <strain evidence="4 5">LYT19W</strain>
    </source>
</reference>
<dbReference type="EMBL" id="JBBUTI010000007">
    <property type="protein sequence ID" value="MEK8046976.1"/>
    <property type="molecule type" value="Genomic_DNA"/>
</dbReference>
<dbReference type="Pfam" id="PF13432">
    <property type="entry name" value="TPR_16"/>
    <property type="match status" value="1"/>
</dbReference>
<sequence>MNSLAVPADVDLARWQARAWVWLGQPRRALAALDRCLAINPQDLPALARRSWLRHQTGWLDGALEDARHLVALQPEADATAWFNLGYLEEQAGHVARAAAAFERATVLKPALDTAWYGLGLARLRLGELEAARPALQRCTELQPFSPHAWYQLACVAAESGDAAEAHRIVAHLQGFEPAVASQLRAELKLAGAGA</sequence>
<dbReference type="InterPro" id="IPR019734">
    <property type="entry name" value="TPR_rpt"/>
</dbReference>
<comment type="caution">
    <text evidence="4">The sequence shown here is derived from an EMBL/GenBank/DDBJ whole genome shotgun (WGS) entry which is preliminary data.</text>
</comment>
<keyword evidence="2 3" id="KW-0802">TPR repeat</keyword>
<dbReference type="SMART" id="SM00028">
    <property type="entry name" value="TPR"/>
    <property type="match status" value="3"/>
</dbReference>
<dbReference type="RefSeq" id="WP_341399277.1">
    <property type="nucleotide sequence ID" value="NZ_JBBUTI010000007.1"/>
</dbReference>
<proteinExistence type="predicted"/>
<dbReference type="PANTHER" id="PTHR44858">
    <property type="entry name" value="TETRATRICOPEPTIDE REPEAT PROTEIN 6"/>
    <property type="match status" value="1"/>
</dbReference>
<evidence type="ECO:0000313" key="4">
    <source>
        <dbReference type="EMBL" id="MEK8046976.1"/>
    </source>
</evidence>
<organism evidence="4 5">
    <name type="scientific">Ideonella margarita</name>
    <dbReference type="NCBI Taxonomy" id="2984191"/>
    <lineage>
        <taxon>Bacteria</taxon>
        <taxon>Pseudomonadati</taxon>
        <taxon>Pseudomonadota</taxon>
        <taxon>Betaproteobacteria</taxon>
        <taxon>Burkholderiales</taxon>
        <taxon>Sphaerotilaceae</taxon>
        <taxon>Ideonella</taxon>
    </lineage>
</organism>
<name>A0ABU9C509_9BURK</name>
<dbReference type="InterPro" id="IPR011990">
    <property type="entry name" value="TPR-like_helical_dom_sf"/>
</dbReference>
<evidence type="ECO:0000313" key="5">
    <source>
        <dbReference type="Proteomes" id="UP001379945"/>
    </source>
</evidence>
<keyword evidence="1" id="KW-0677">Repeat</keyword>
<accession>A0ABU9C509</accession>
<protein>
    <submittedName>
        <fullName evidence="4">Tetratricopeptide repeat protein</fullName>
    </submittedName>
</protein>
<feature type="repeat" description="TPR" evidence="3">
    <location>
        <begin position="79"/>
        <end position="112"/>
    </location>
</feature>
<dbReference type="SUPFAM" id="SSF48452">
    <property type="entry name" value="TPR-like"/>
    <property type="match status" value="1"/>
</dbReference>
<dbReference type="Proteomes" id="UP001379945">
    <property type="component" value="Unassembled WGS sequence"/>
</dbReference>